<dbReference type="Pfam" id="PF04177">
    <property type="entry name" value="TAP42"/>
    <property type="match status" value="1"/>
</dbReference>
<sequence length="337" mass="37381">MDAQDVPLHALFERAWSVHEDADDQQAEDAIRWLQAAVAKASAVGIFSSNEEVDDIATADLKYLLLPYLQGYLLSETHERDTHKRLASLEEATHHLIEFLEDIRQYKVLSREQEAALGAAASPGGQLDAATKRAQKIQRFQLEKAVKAELDALKMKNLRSRRLRQIQQEEGDAQEPQAGDEDAERESWLKQVALASLKAADRLLSIHQEVDVLKHAASLPKDARSRPAPDQAPPPDLMASLQRAHASLSANPAERMRAEVFRPSHVLPTRTLAEQAEREIAAAQRASEAQSRAEAAKAAAKAADKDGEQETLRQRAWDDWKDDNPRGAGNSKLRPTA</sequence>
<evidence type="ECO:0000313" key="3">
    <source>
        <dbReference type="Proteomes" id="UP001497392"/>
    </source>
</evidence>
<accession>A0ABP1GAD6</accession>
<dbReference type="EMBL" id="CAXHTA020000020">
    <property type="protein sequence ID" value="CAL5229174.1"/>
    <property type="molecule type" value="Genomic_DNA"/>
</dbReference>
<feature type="region of interest" description="Disordered" evidence="1">
    <location>
        <begin position="277"/>
        <end position="337"/>
    </location>
</feature>
<feature type="compositionally biased region" description="Basic and acidic residues" evidence="1">
    <location>
        <begin position="302"/>
        <end position="325"/>
    </location>
</feature>
<dbReference type="InterPro" id="IPR007304">
    <property type="entry name" value="TAP46-like"/>
</dbReference>
<protein>
    <submittedName>
        <fullName evidence="2">G12449 protein</fullName>
    </submittedName>
</protein>
<feature type="region of interest" description="Disordered" evidence="1">
    <location>
        <begin position="217"/>
        <end position="237"/>
    </location>
</feature>
<organism evidence="2 3">
    <name type="scientific">Coccomyxa viridis</name>
    <dbReference type="NCBI Taxonomy" id="1274662"/>
    <lineage>
        <taxon>Eukaryota</taxon>
        <taxon>Viridiplantae</taxon>
        <taxon>Chlorophyta</taxon>
        <taxon>core chlorophytes</taxon>
        <taxon>Trebouxiophyceae</taxon>
        <taxon>Trebouxiophyceae incertae sedis</taxon>
        <taxon>Coccomyxaceae</taxon>
        <taxon>Coccomyxa</taxon>
    </lineage>
</organism>
<name>A0ABP1GAD6_9CHLO</name>
<dbReference type="Proteomes" id="UP001497392">
    <property type="component" value="Unassembled WGS sequence"/>
</dbReference>
<dbReference type="Gene3D" id="1.25.40.540">
    <property type="entry name" value="TAP42-like family"/>
    <property type="match status" value="1"/>
</dbReference>
<dbReference type="PANTHER" id="PTHR10933:SF9">
    <property type="entry name" value="IMMUNOGLOBULIN-BINDING PROTEIN 1"/>
    <property type="match status" value="1"/>
</dbReference>
<gene>
    <name evidence="2" type="primary">g12449</name>
    <name evidence="2" type="ORF">VP750_LOCUS11080</name>
</gene>
<keyword evidence="3" id="KW-1185">Reference proteome</keyword>
<comment type="caution">
    <text evidence="2">The sequence shown here is derived from an EMBL/GenBank/DDBJ whole genome shotgun (WGS) entry which is preliminary data.</text>
</comment>
<evidence type="ECO:0000313" key="2">
    <source>
        <dbReference type="EMBL" id="CAL5229174.1"/>
    </source>
</evidence>
<feature type="compositionally biased region" description="Low complexity" evidence="1">
    <location>
        <begin position="281"/>
        <end position="301"/>
    </location>
</feature>
<proteinExistence type="predicted"/>
<dbReference type="InterPro" id="IPR038511">
    <property type="entry name" value="TAP42/TAP46-like_sf"/>
</dbReference>
<reference evidence="2 3" key="1">
    <citation type="submission" date="2024-06" db="EMBL/GenBank/DDBJ databases">
        <authorList>
            <person name="Kraege A."/>
            <person name="Thomma B."/>
        </authorList>
    </citation>
    <scope>NUCLEOTIDE SEQUENCE [LARGE SCALE GENOMIC DNA]</scope>
</reference>
<dbReference type="PANTHER" id="PTHR10933">
    <property type="entry name" value="IMMUNOGLOBULIN-BINDING PROTEIN 1"/>
    <property type="match status" value="1"/>
</dbReference>
<evidence type="ECO:0000256" key="1">
    <source>
        <dbReference type="SAM" id="MobiDB-lite"/>
    </source>
</evidence>